<comment type="caution">
    <text evidence="2">The sequence shown here is derived from an EMBL/GenBank/DDBJ whole genome shotgun (WGS) entry which is preliminary data.</text>
</comment>
<keyword evidence="3" id="KW-1185">Reference proteome</keyword>
<accession>A0A1Y2D1I7</accession>
<keyword evidence="1" id="KW-0472">Membrane</keyword>
<evidence type="ECO:0000256" key="1">
    <source>
        <dbReference type="SAM" id="Phobius"/>
    </source>
</evidence>
<dbReference type="OrthoDB" id="2167534at2759"/>
<keyword evidence="1" id="KW-0812">Transmembrane</keyword>
<feature type="transmembrane region" description="Helical" evidence="1">
    <location>
        <begin position="23"/>
        <end position="47"/>
    </location>
</feature>
<sequence>MPSDPVFLDKPIRGLLAEWITVFAYYYLLKCFASVVWAIANVITIINLTNNQNGAEVDVGIIIVLIYAFLNILINFLLVMKMILPLREYALECRSVRLTGRNLALPESPANEDGILLQPWLPSIPTSAKTL</sequence>
<gene>
    <name evidence="2" type="ORF">BCR33DRAFT_711381</name>
</gene>
<proteinExistence type="predicted"/>
<protein>
    <submittedName>
        <fullName evidence="2">Uncharacterized protein</fullName>
    </submittedName>
</protein>
<dbReference type="AlphaFoldDB" id="A0A1Y2D1I7"/>
<dbReference type="Proteomes" id="UP000193642">
    <property type="component" value="Unassembled WGS sequence"/>
</dbReference>
<dbReference type="EMBL" id="MCGO01000002">
    <property type="protein sequence ID" value="ORY52976.1"/>
    <property type="molecule type" value="Genomic_DNA"/>
</dbReference>
<feature type="transmembrane region" description="Helical" evidence="1">
    <location>
        <begin position="59"/>
        <end position="79"/>
    </location>
</feature>
<organism evidence="2 3">
    <name type="scientific">Rhizoclosmatium globosum</name>
    <dbReference type="NCBI Taxonomy" id="329046"/>
    <lineage>
        <taxon>Eukaryota</taxon>
        <taxon>Fungi</taxon>
        <taxon>Fungi incertae sedis</taxon>
        <taxon>Chytridiomycota</taxon>
        <taxon>Chytridiomycota incertae sedis</taxon>
        <taxon>Chytridiomycetes</taxon>
        <taxon>Chytridiales</taxon>
        <taxon>Chytriomycetaceae</taxon>
        <taxon>Rhizoclosmatium</taxon>
    </lineage>
</organism>
<keyword evidence="1" id="KW-1133">Transmembrane helix</keyword>
<evidence type="ECO:0000313" key="2">
    <source>
        <dbReference type="EMBL" id="ORY52976.1"/>
    </source>
</evidence>
<evidence type="ECO:0000313" key="3">
    <source>
        <dbReference type="Proteomes" id="UP000193642"/>
    </source>
</evidence>
<name>A0A1Y2D1I7_9FUNG</name>
<reference evidence="2 3" key="1">
    <citation type="submission" date="2016-07" db="EMBL/GenBank/DDBJ databases">
        <title>Pervasive Adenine N6-methylation of Active Genes in Fungi.</title>
        <authorList>
            <consortium name="DOE Joint Genome Institute"/>
            <person name="Mondo S.J."/>
            <person name="Dannebaum R.O."/>
            <person name="Kuo R.C."/>
            <person name="Labutti K."/>
            <person name="Haridas S."/>
            <person name="Kuo A."/>
            <person name="Salamov A."/>
            <person name="Ahrendt S.R."/>
            <person name="Lipzen A."/>
            <person name="Sullivan W."/>
            <person name="Andreopoulos W.B."/>
            <person name="Clum A."/>
            <person name="Lindquist E."/>
            <person name="Daum C."/>
            <person name="Ramamoorthy G.K."/>
            <person name="Gryganskyi A."/>
            <person name="Culley D."/>
            <person name="Magnuson J.K."/>
            <person name="James T.Y."/>
            <person name="O'Malley M.A."/>
            <person name="Stajich J.E."/>
            <person name="Spatafora J.W."/>
            <person name="Visel A."/>
            <person name="Grigoriev I.V."/>
        </authorList>
    </citation>
    <scope>NUCLEOTIDE SEQUENCE [LARGE SCALE GENOMIC DNA]</scope>
    <source>
        <strain evidence="2 3">JEL800</strain>
    </source>
</reference>